<keyword evidence="1" id="KW-0472">Membrane</keyword>
<proteinExistence type="predicted"/>
<comment type="caution">
    <text evidence="2">The sequence shown here is derived from an EMBL/GenBank/DDBJ whole genome shotgun (WGS) entry which is preliminary data.</text>
</comment>
<keyword evidence="3" id="KW-1185">Reference proteome</keyword>
<feature type="transmembrane region" description="Helical" evidence="1">
    <location>
        <begin position="172"/>
        <end position="192"/>
    </location>
</feature>
<gene>
    <name evidence="2" type="ORF">GCM10010151_49510</name>
</gene>
<evidence type="ECO:0000256" key="1">
    <source>
        <dbReference type="SAM" id="Phobius"/>
    </source>
</evidence>
<name>A0ABN0X3A9_9ACTN</name>
<keyword evidence="1" id="KW-0812">Transmembrane</keyword>
<keyword evidence="1" id="KW-1133">Transmembrane helix</keyword>
<feature type="transmembrane region" description="Helical" evidence="1">
    <location>
        <begin position="144"/>
        <end position="165"/>
    </location>
</feature>
<dbReference type="EMBL" id="BAAABM010000045">
    <property type="protein sequence ID" value="GAA0354027.1"/>
    <property type="molecule type" value="Genomic_DNA"/>
</dbReference>
<sequence>MTDALAAEWLKLRTARSTGYCLGVVALFIALMAVLAWYAAHLWDGLPPARRSSMELSSLPELACWVDYLVMGVLGVLAITSEYSSGMIRATLTVLPRRRTVLAAKAGVVAVVALAAGEVTGFTVLAAARLIVGDRPIHGQEPHVGRIVTAGVVVMVFALLGLSLGTLLRSTAGAIVVVAGLWHIVPVLVQLVPEPWGDRLGSLLPAALVEEIAGSGGQNSIYGKGLPPAAAVAVLVAYAVVPLGAAGIALARRDVP</sequence>
<organism evidence="2 3">
    <name type="scientific">Actinoallomurus spadix</name>
    <dbReference type="NCBI Taxonomy" id="79912"/>
    <lineage>
        <taxon>Bacteria</taxon>
        <taxon>Bacillati</taxon>
        <taxon>Actinomycetota</taxon>
        <taxon>Actinomycetes</taxon>
        <taxon>Streptosporangiales</taxon>
        <taxon>Thermomonosporaceae</taxon>
        <taxon>Actinoallomurus</taxon>
    </lineage>
</organism>
<feature type="transmembrane region" description="Helical" evidence="1">
    <location>
        <begin position="229"/>
        <end position="251"/>
    </location>
</feature>
<dbReference type="Proteomes" id="UP001501822">
    <property type="component" value="Unassembled WGS sequence"/>
</dbReference>
<accession>A0ABN0X3A9</accession>
<protein>
    <submittedName>
        <fullName evidence="2">ABC transporter permease</fullName>
    </submittedName>
</protein>
<reference evidence="2 3" key="1">
    <citation type="journal article" date="2019" name="Int. J. Syst. Evol. Microbiol.">
        <title>The Global Catalogue of Microorganisms (GCM) 10K type strain sequencing project: providing services to taxonomists for standard genome sequencing and annotation.</title>
        <authorList>
            <consortium name="The Broad Institute Genomics Platform"/>
            <consortium name="The Broad Institute Genome Sequencing Center for Infectious Disease"/>
            <person name="Wu L."/>
            <person name="Ma J."/>
        </authorList>
    </citation>
    <scope>NUCLEOTIDE SEQUENCE [LARGE SCALE GENOMIC DNA]</scope>
    <source>
        <strain evidence="2 3">JCM 3146</strain>
    </source>
</reference>
<evidence type="ECO:0000313" key="2">
    <source>
        <dbReference type="EMBL" id="GAA0354027.1"/>
    </source>
</evidence>
<feature type="transmembrane region" description="Helical" evidence="1">
    <location>
        <begin position="20"/>
        <end position="39"/>
    </location>
</feature>
<evidence type="ECO:0000313" key="3">
    <source>
        <dbReference type="Proteomes" id="UP001501822"/>
    </source>
</evidence>
<dbReference type="Pfam" id="PF12730">
    <property type="entry name" value="ABC2_membrane_4"/>
    <property type="match status" value="1"/>
</dbReference>
<dbReference type="RefSeq" id="WP_252800299.1">
    <property type="nucleotide sequence ID" value="NZ_BAAABM010000045.1"/>
</dbReference>
<feature type="transmembrane region" description="Helical" evidence="1">
    <location>
        <begin position="101"/>
        <end position="132"/>
    </location>
</feature>
<feature type="transmembrane region" description="Helical" evidence="1">
    <location>
        <begin position="59"/>
        <end position="80"/>
    </location>
</feature>